<organism evidence="4 5">
    <name type="scientific">Thalassovita mangrovi</name>
    <dbReference type="NCBI Taxonomy" id="2692236"/>
    <lineage>
        <taxon>Bacteria</taxon>
        <taxon>Pseudomonadati</taxon>
        <taxon>Pseudomonadota</taxon>
        <taxon>Alphaproteobacteria</taxon>
        <taxon>Rhodobacterales</taxon>
        <taxon>Roseobacteraceae</taxon>
        <taxon>Thalassovita</taxon>
    </lineage>
</organism>
<dbReference type="PANTHER" id="PTHR30189">
    <property type="entry name" value="LPS-ASSEMBLY PROTEIN"/>
    <property type="match status" value="1"/>
</dbReference>
<dbReference type="InterPro" id="IPR020889">
    <property type="entry name" value="LipoPS_assembly_LptD"/>
</dbReference>
<dbReference type="AlphaFoldDB" id="A0A6L8LG79"/>
<comment type="subcellular location">
    <subcellularLocation>
        <location evidence="1">Cell outer membrane</location>
    </subcellularLocation>
</comment>
<dbReference type="GO" id="GO:1990351">
    <property type="term" value="C:transporter complex"/>
    <property type="evidence" value="ECO:0007669"/>
    <property type="project" value="TreeGrafter"/>
</dbReference>
<feature type="chain" id="PRO_5027178776" description="LPS-assembly protein LptD" evidence="1">
    <location>
        <begin position="26"/>
        <end position="722"/>
    </location>
</feature>
<evidence type="ECO:0000313" key="5">
    <source>
        <dbReference type="Proteomes" id="UP000479043"/>
    </source>
</evidence>
<dbReference type="Proteomes" id="UP000479043">
    <property type="component" value="Unassembled WGS sequence"/>
</dbReference>
<evidence type="ECO:0000259" key="2">
    <source>
        <dbReference type="Pfam" id="PF04453"/>
    </source>
</evidence>
<sequence length="722" mass="80383" precursor="true">MMNRRLLPLVLAALLAPAHALPVLAQQDAQAGTRAEAEKPKDAVLIADNLRLIGRNKLIAEGNVEAFYDGMRLNASRVVYDRKADTLAIEGPITLTDGEDVVILAESGELDLGLQNGLLRGARMIMNQQLQLAAVQISRVAGRYSQLYKVAATSCRVCDSKTPPLWQIRAKKTTHDQETRQLYFENAQLRIMDVPVFWLPRLRLPDPTVERATGFLIPELQQNTQLGLGLKLPYFIKMGDSRDLTLTPYLSSKTKTVELRYRQAFRNGRLEFNGALSDDTIHTGTRGYLFGNGLFDLKRDYKLSFNIEAVTDRAYLVEYDYSDKDRLESEAALTRVRRDEYIRGALTSYQTLREGEDNSTLPTIIGEVSYEKRIFPKALGGEARLSLGAHSHYRYSDLDIDGRDISRADADLSWRNSWTLPAGIRAEYHAGLAVDGFAVQQDSTALDRDTVVTPQTSLILRWPWMKSARNGAIHVIEPVAMIGWTGGDNPNLPNDESTRVEFDEGNLLSLSRFPSYDRRERGSQAALGLYWTRLGPRGGSSTFAVGQVYRETADSNFSVTSGLAGASSDLLVAGQVQTPRGLTLSARTLLSDQAFDVTKAEARADWQMPRGGFGASYVWLGADAAEDRASTVSEWWLDGSYRFSRHWSGTADWRYDIVSDRTAEAGLGLIYRNECVQLNLSLSRRFTSSTIVEPSTSLGFTVRLTGFSADSIDKSYTRTCRN</sequence>
<dbReference type="InterPro" id="IPR050218">
    <property type="entry name" value="LptD"/>
</dbReference>
<keyword evidence="1" id="KW-0998">Cell outer membrane</keyword>
<feature type="signal peptide" evidence="1">
    <location>
        <begin position="1"/>
        <end position="25"/>
    </location>
</feature>
<feature type="domain" description="LPS-assembly protein LptD central" evidence="3">
    <location>
        <begin position="185"/>
        <end position="277"/>
    </location>
</feature>
<name>A0A6L8LG79_9RHOB</name>
<comment type="function">
    <text evidence="1">Involved in the assembly of lipopolysaccharide (LPS) at the surface of the outer membrane.</text>
</comment>
<dbReference type="GO" id="GO:0015920">
    <property type="term" value="P:lipopolysaccharide transport"/>
    <property type="evidence" value="ECO:0007669"/>
    <property type="project" value="InterPro"/>
</dbReference>
<comment type="caution">
    <text evidence="4">The sequence shown here is derived from an EMBL/GenBank/DDBJ whole genome shotgun (WGS) entry which is preliminary data.</text>
</comment>
<dbReference type="Pfam" id="PF04453">
    <property type="entry name" value="LptD"/>
    <property type="match status" value="1"/>
</dbReference>
<reference evidence="4 5" key="1">
    <citation type="submission" date="2020-01" db="EMBL/GenBank/DDBJ databases">
        <authorList>
            <person name="Chen S."/>
        </authorList>
    </citation>
    <scope>NUCLEOTIDE SEQUENCE [LARGE SCALE GENOMIC DNA]</scope>
    <source>
        <strain evidence="4 5">GS-10</strain>
    </source>
</reference>
<dbReference type="HAMAP" id="MF_01411">
    <property type="entry name" value="LPS_assembly_LptD"/>
    <property type="match status" value="1"/>
</dbReference>
<proteinExistence type="inferred from homology"/>
<dbReference type="GO" id="GO:0043165">
    <property type="term" value="P:Gram-negative-bacterium-type cell outer membrane assembly"/>
    <property type="evidence" value="ECO:0007669"/>
    <property type="project" value="UniProtKB-UniRule"/>
</dbReference>
<dbReference type="InterPro" id="IPR045659">
    <property type="entry name" value="LptD_2"/>
</dbReference>
<protein>
    <recommendedName>
        <fullName evidence="1">LPS-assembly protein LptD</fullName>
    </recommendedName>
</protein>
<dbReference type="GO" id="GO:0009279">
    <property type="term" value="C:cell outer membrane"/>
    <property type="evidence" value="ECO:0007669"/>
    <property type="project" value="UniProtKB-SubCell"/>
</dbReference>
<dbReference type="InterPro" id="IPR007543">
    <property type="entry name" value="LptD_C"/>
</dbReference>
<dbReference type="PANTHER" id="PTHR30189:SF1">
    <property type="entry name" value="LPS-ASSEMBLY PROTEIN LPTD"/>
    <property type="match status" value="1"/>
</dbReference>
<keyword evidence="1" id="KW-0472">Membrane</keyword>
<keyword evidence="1" id="KW-0732">Signal</keyword>
<comment type="caution">
    <text evidence="1">Lacks conserved residue(s) required for the propagation of feature annotation.</text>
</comment>
<comment type="similarity">
    <text evidence="1">Belongs to the LptD family.</text>
</comment>
<comment type="subunit">
    <text evidence="1">Component of the lipopolysaccharide transport and assembly complex.</text>
</comment>
<keyword evidence="5" id="KW-1185">Reference proteome</keyword>
<feature type="domain" description="LptD C-terminal" evidence="2">
    <location>
        <begin position="285"/>
        <end position="647"/>
    </location>
</feature>
<dbReference type="Pfam" id="PF19838">
    <property type="entry name" value="LptD_2"/>
    <property type="match status" value="1"/>
</dbReference>
<gene>
    <name evidence="1 4" type="primary">lptD</name>
    <name evidence="4" type="ORF">GR167_01570</name>
</gene>
<dbReference type="EMBL" id="WWEN01000001">
    <property type="protein sequence ID" value="MYM53976.1"/>
    <property type="molecule type" value="Genomic_DNA"/>
</dbReference>
<evidence type="ECO:0000256" key="1">
    <source>
        <dbReference type="HAMAP-Rule" id="MF_01411"/>
    </source>
</evidence>
<evidence type="ECO:0000313" key="4">
    <source>
        <dbReference type="EMBL" id="MYM53976.1"/>
    </source>
</evidence>
<evidence type="ECO:0000259" key="3">
    <source>
        <dbReference type="Pfam" id="PF19838"/>
    </source>
</evidence>
<accession>A0A6L8LG79</accession>